<accession>A0A8S2EXA8</accession>
<dbReference type="Proteomes" id="UP000677228">
    <property type="component" value="Unassembled WGS sequence"/>
</dbReference>
<name>A0A8S2EXA8_9BILA</name>
<comment type="caution">
    <text evidence="1">The sequence shown here is derived from an EMBL/GenBank/DDBJ whole genome shotgun (WGS) entry which is preliminary data.</text>
</comment>
<evidence type="ECO:0000313" key="1">
    <source>
        <dbReference type="EMBL" id="CAF1263900.1"/>
    </source>
</evidence>
<dbReference type="EMBL" id="CAJNOK010017435">
    <property type="protein sequence ID" value="CAF1263900.1"/>
    <property type="molecule type" value="Genomic_DNA"/>
</dbReference>
<dbReference type="Proteomes" id="UP000682733">
    <property type="component" value="Unassembled WGS sequence"/>
</dbReference>
<evidence type="ECO:0000313" key="3">
    <source>
        <dbReference type="Proteomes" id="UP000677228"/>
    </source>
</evidence>
<organism evidence="1 3">
    <name type="scientific">Didymodactylos carnosus</name>
    <dbReference type="NCBI Taxonomy" id="1234261"/>
    <lineage>
        <taxon>Eukaryota</taxon>
        <taxon>Metazoa</taxon>
        <taxon>Spiralia</taxon>
        <taxon>Gnathifera</taxon>
        <taxon>Rotifera</taxon>
        <taxon>Eurotatoria</taxon>
        <taxon>Bdelloidea</taxon>
        <taxon>Philodinida</taxon>
        <taxon>Philodinidae</taxon>
        <taxon>Didymodactylos</taxon>
    </lineage>
</organism>
<dbReference type="EMBL" id="CAJOBA010038991">
    <property type="protein sequence ID" value="CAF4070271.1"/>
    <property type="molecule type" value="Genomic_DNA"/>
</dbReference>
<proteinExistence type="predicted"/>
<evidence type="ECO:0000313" key="2">
    <source>
        <dbReference type="EMBL" id="CAF4070271.1"/>
    </source>
</evidence>
<reference evidence="1" key="1">
    <citation type="submission" date="2021-02" db="EMBL/GenBank/DDBJ databases">
        <authorList>
            <person name="Nowell W R."/>
        </authorList>
    </citation>
    <scope>NUCLEOTIDE SEQUENCE</scope>
</reference>
<dbReference type="AlphaFoldDB" id="A0A8S2EXA8"/>
<protein>
    <submittedName>
        <fullName evidence="1">Uncharacterized protein</fullName>
    </submittedName>
</protein>
<sequence length="106" mass="12063">MRHNIQLWNPQKCIHNGISCNKVLVKHYGKEYEGILVATGPKRRCFVNESYCDDRDTEGKQQNTDKNIHIALTALNEIEATNRLQLCDITIHENNVNSGLSTTPVQ</sequence>
<gene>
    <name evidence="1" type="ORF">OVA965_LOCUS26862</name>
    <name evidence="2" type="ORF">TMI583_LOCUS27603</name>
</gene>